<keyword evidence="2 17" id="KW-0813">Transport</keyword>
<evidence type="ECO:0000256" key="8">
    <source>
        <dbReference type="ARBA" id="ARBA00022837"/>
    </source>
</evidence>
<keyword evidence="9 17" id="KW-0067">ATP-binding</keyword>
<feature type="transmembrane region" description="Helical" evidence="17">
    <location>
        <begin position="966"/>
        <end position="988"/>
    </location>
</feature>
<keyword evidence="13 17" id="KW-0406">Ion transport</keyword>
<dbReference type="GO" id="GO:0016887">
    <property type="term" value="F:ATP hydrolysis activity"/>
    <property type="evidence" value="ECO:0007669"/>
    <property type="project" value="InterPro"/>
</dbReference>
<evidence type="ECO:0000256" key="7">
    <source>
        <dbReference type="ARBA" id="ARBA00022741"/>
    </source>
</evidence>
<accession>A0A168S359</accession>
<dbReference type="GO" id="GO:0005886">
    <property type="term" value="C:plasma membrane"/>
    <property type="evidence" value="ECO:0007669"/>
    <property type="project" value="TreeGrafter"/>
</dbReference>
<feature type="transmembrane region" description="Helical" evidence="17">
    <location>
        <begin position="327"/>
        <end position="349"/>
    </location>
</feature>
<evidence type="ECO:0000256" key="10">
    <source>
        <dbReference type="ARBA" id="ARBA00022842"/>
    </source>
</evidence>
<evidence type="ECO:0000256" key="2">
    <source>
        <dbReference type="ARBA" id="ARBA00022448"/>
    </source>
</evidence>
<dbReference type="PRINTS" id="PR00120">
    <property type="entry name" value="HATPASE"/>
</dbReference>
<dbReference type="InterPro" id="IPR008250">
    <property type="entry name" value="ATPase_P-typ_transduc_dom_A_sf"/>
</dbReference>
<keyword evidence="3" id="KW-0926">Vacuole</keyword>
<dbReference type="FunCoup" id="A0A168S359">
    <property type="interactions" value="536"/>
</dbReference>
<keyword evidence="6" id="KW-0479">Metal-binding</keyword>
<comment type="caution">
    <text evidence="17">Lacks conserved residue(s) required for the propagation of feature annotation.</text>
</comment>
<evidence type="ECO:0000256" key="1">
    <source>
        <dbReference type="ARBA" id="ARBA00004128"/>
    </source>
</evidence>
<evidence type="ECO:0000313" key="22">
    <source>
        <dbReference type="EMBL" id="SAM07744.1"/>
    </source>
</evidence>
<evidence type="ECO:0000256" key="9">
    <source>
        <dbReference type="ARBA" id="ARBA00022840"/>
    </source>
</evidence>
<evidence type="ECO:0000259" key="19">
    <source>
        <dbReference type="Pfam" id="PF00122"/>
    </source>
</evidence>
<dbReference type="AlphaFoldDB" id="A0A168S359"/>
<dbReference type="GO" id="GO:0005774">
    <property type="term" value="C:vacuolar membrane"/>
    <property type="evidence" value="ECO:0007669"/>
    <property type="project" value="UniProtKB-SubCell"/>
</dbReference>
<keyword evidence="14 17" id="KW-0472">Membrane</keyword>
<feature type="domain" description="Cation-transporting P-type ATPase N-terminal" evidence="21">
    <location>
        <begin position="103"/>
        <end position="145"/>
    </location>
</feature>
<dbReference type="InterPro" id="IPR023214">
    <property type="entry name" value="HAD_sf"/>
</dbReference>
<comment type="subcellular location">
    <subcellularLocation>
        <location evidence="17">Membrane</location>
        <topology evidence="17">Multi-pass membrane protein</topology>
    </subcellularLocation>
    <subcellularLocation>
        <location evidence="1">Vacuole membrane</location>
        <topology evidence="1">Multi-pass membrane protein</topology>
    </subcellularLocation>
</comment>
<dbReference type="SUPFAM" id="SSF56784">
    <property type="entry name" value="HAD-like"/>
    <property type="match status" value="1"/>
</dbReference>
<dbReference type="Pfam" id="PF13246">
    <property type="entry name" value="Cation_ATPase"/>
    <property type="match status" value="1"/>
</dbReference>
<evidence type="ECO:0000256" key="11">
    <source>
        <dbReference type="ARBA" id="ARBA00022967"/>
    </source>
</evidence>
<reference evidence="22" key="1">
    <citation type="submission" date="2016-04" db="EMBL/GenBank/DDBJ databases">
        <authorList>
            <person name="Evans L.H."/>
            <person name="Alamgir A."/>
            <person name="Owens N."/>
            <person name="Weber N.D."/>
            <person name="Virtaneva K."/>
            <person name="Barbian K."/>
            <person name="Babar A."/>
            <person name="Rosenke K."/>
        </authorList>
    </citation>
    <scope>NUCLEOTIDE SEQUENCE [LARGE SCALE GENOMIC DNA]</scope>
    <source>
        <strain evidence="22">CBS 101.48</strain>
    </source>
</reference>
<evidence type="ECO:0000256" key="15">
    <source>
        <dbReference type="ARBA" id="ARBA00038148"/>
    </source>
</evidence>
<dbReference type="PROSITE" id="PS00154">
    <property type="entry name" value="ATPASE_E1_E2"/>
    <property type="match status" value="1"/>
</dbReference>
<feature type="domain" description="Cation-transporting P-type ATPase C-terminal" evidence="20">
    <location>
        <begin position="816"/>
        <end position="988"/>
    </location>
</feature>
<evidence type="ECO:0000256" key="18">
    <source>
        <dbReference type="SAM" id="MobiDB-lite"/>
    </source>
</evidence>
<feature type="transmembrane region" description="Helical" evidence="17">
    <location>
        <begin position="171"/>
        <end position="191"/>
    </location>
</feature>
<dbReference type="Gene3D" id="2.70.150.10">
    <property type="entry name" value="Calcium-transporting ATPase, cytoplasmic transduction domain A"/>
    <property type="match status" value="1"/>
</dbReference>
<dbReference type="EC" id="7.2.2.10" evidence="17"/>
<keyword evidence="23" id="KW-1185">Reference proteome</keyword>
<dbReference type="InterPro" id="IPR004014">
    <property type="entry name" value="ATPase_P-typ_cation-transptr_N"/>
</dbReference>
<protein>
    <recommendedName>
        <fullName evidence="17">Calcium-transporting ATPase</fullName>
        <ecNumber evidence="17">7.2.2.10</ecNumber>
    </recommendedName>
</protein>
<dbReference type="NCBIfam" id="TIGR01494">
    <property type="entry name" value="ATPase_P-type"/>
    <property type="match status" value="2"/>
</dbReference>
<dbReference type="OrthoDB" id="3352408at2759"/>
<organism evidence="22">
    <name type="scientific">Absidia glauca</name>
    <name type="common">Pin mould</name>
    <dbReference type="NCBI Taxonomy" id="4829"/>
    <lineage>
        <taxon>Eukaryota</taxon>
        <taxon>Fungi</taxon>
        <taxon>Fungi incertae sedis</taxon>
        <taxon>Mucoromycota</taxon>
        <taxon>Mucoromycotina</taxon>
        <taxon>Mucoromycetes</taxon>
        <taxon>Mucorales</taxon>
        <taxon>Cunninghamellaceae</taxon>
        <taxon>Absidia</taxon>
    </lineage>
</organism>
<comment type="function">
    <text evidence="17">Catalyzes the hydrolysis of ATP coupled with the transport of calcium.</text>
</comment>
<dbReference type="InParanoid" id="A0A168S359"/>
<keyword evidence="11" id="KW-1278">Translocase</keyword>
<feature type="domain" description="P-type ATPase A" evidence="19">
    <location>
        <begin position="208"/>
        <end position="306"/>
    </location>
</feature>
<dbReference type="InterPro" id="IPR018303">
    <property type="entry name" value="ATPase_P-typ_P_site"/>
</dbReference>
<feature type="transmembrane region" description="Helical" evidence="17">
    <location>
        <begin position="935"/>
        <end position="960"/>
    </location>
</feature>
<dbReference type="OMA" id="YQFIVMW"/>
<dbReference type="Pfam" id="PF00122">
    <property type="entry name" value="E1-E2_ATPase"/>
    <property type="match status" value="1"/>
</dbReference>
<dbReference type="NCBIfam" id="TIGR01517">
    <property type="entry name" value="ATPase-IIB_Ca"/>
    <property type="match status" value="1"/>
</dbReference>
<dbReference type="GO" id="GO:0005524">
    <property type="term" value="F:ATP binding"/>
    <property type="evidence" value="ECO:0007669"/>
    <property type="project" value="UniProtKB-KW"/>
</dbReference>
<dbReference type="Pfam" id="PF00689">
    <property type="entry name" value="Cation_ATPase_C"/>
    <property type="match status" value="1"/>
</dbReference>
<keyword evidence="10" id="KW-0460">Magnesium</keyword>
<dbReference type="FunFam" id="2.70.150.10:FF:000028">
    <property type="entry name" value="Calcium-transporting ATPase"/>
    <property type="match status" value="1"/>
</dbReference>
<evidence type="ECO:0000259" key="21">
    <source>
        <dbReference type="Pfam" id="PF00690"/>
    </source>
</evidence>
<evidence type="ECO:0000256" key="12">
    <source>
        <dbReference type="ARBA" id="ARBA00022989"/>
    </source>
</evidence>
<comment type="similarity">
    <text evidence="15 17">Belongs to the cation transport ATPase (P-type) (TC 3.A.3) family.</text>
</comment>
<sequence>MSLTNEKRSPTSSTTEVKLTMTDPLESHTDPTNPFAFTPPQLSALMDPKNMVLLSQFGGLQGVALGLHASLTLGLSTMEQTSHAVSPNSSPEEINDEKLATMRSRDSVFGLNILPPVKSKTIFELMWCAFKDRTLILLTVAAVVSLGIGLYEDIAQPEFDKHGNRIPGVKWVEGVAIIVAVLIVILVGSINDFQKEKQFQKLNAKKEDRMVKATREGAMTMLSVHDILVGDILHLEPGDIVAADGLFIDGHQLKCDESAATGESDEIPKSQAMDPFILSGSKVVEGIGSYLVTGVGVHSYNGRILMALRTKIQSTPLQEKLNDLAEMIAKVGSVAGLIMLVAVLIRYFVGWTVPGMMPTVATTIVADVMNILIVVVTIVVVAVPEGLPLAVTLALAYATQRMLKDNNLVRVLAACETMGNVTTVCSDKTGTLTQNKMTVVAGTLGAFLDFDAIAGDLDPKIAPLVLLLVHDGIAINSTAFQDEEGGEFVGNKTETALLTFAQNTGAAHYTTLRTQYPTEQMYPFSSSRKAMATVVRMPHPTVPGQVIFRAHVKGASEIVMGYCSKIITATGATTPLSDDDRQHITSLIQTYASKSLRTIGLAYRDFEQWPPNDDSFDSLLNDLVMLSVVGIEDPLRPGVKEAVRACQQAGVIVRMVTGDNLITAKSIAQQCGIYHGNGIVMEGPVFRALSETEMDAILPRLQVLARSSPQDKQLLVGRLQAMDDVVAVTGDGTNDGPALKMANVGFSMGITGTEVAKEASSIILMDDNFSSIVKAIMWGRCVNDSVKKFLEFQLTVNITAVMLTFISAVVSSEQKSVLTAVQLLWVNLIMDTFAALALATDAPTEALLVDRVPEPRSAPLISFKMWKMIIGQAIFQIAVTLVLLYGDLIHNNSENDELQTIVFNTFVFCQLFNEINCRRIDSKLNVFSNILANRFFVFIFVLCVFLQCVIVNFGGAAFQVTRVDGTAWAISIVIGLFSLPVGMAVRLIPDELFGFVFYGRPKSRERYLGGQVPSMVCATDNDCVVYQGSSDTTDQEQSVVTIGIDDHVILLQLYNKMIWLTSPVNYQCLFQALNRHEGCSSIEFQTPIWLYDKNFCPIFIFAPSSPRHHLFASHCHSLYSTTTNERTSERTNERTIGYNDCDDDCDDDDANGHSTTASCHPKRLFLNFQIRFPSHGTYEVPHP</sequence>
<dbReference type="SUPFAM" id="SSF81660">
    <property type="entry name" value="Metal cation-transporting ATPase, ATP-binding domain N"/>
    <property type="match status" value="1"/>
</dbReference>
<evidence type="ECO:0000256" key="14">
    <source>
        <dbReference type="ARBA" id="ARBA00023136"/>
    </source>
</evidence>
<dbReference type="GO" id="GO:0006874">
    <property type="term" value="P:intracellular calcium ion homeostasis"/>
    <property type="evidence" value="ECO:0007669"/>
    <property type="project" value="TreeGrafter"/>
</dbReference>
<feature type="region of interest" description="Disordered" evidence="18">
    <location>
        <begin position="1"/>
        <end position="35"/>
    </location>
</feature>
<feature type="transmembrane region" description="Helical" evidence="17">
    <location>
        <begin position="369"/>
        <end position="398"/>
    </location>
</feature>
<dbReference type="GO" id="GO:0005388">
    <property type="term" value="F:P-type calcium transporter activity"/>
    <property type="evidence" value="ECO:0007669"/>
    <property type="project" value="UniProtKB-EC"/>
</dbReference>
<gene>
    <name evidence="22" type="primary">ABSGL_13401.1 scaffold 14161</name>
</gene>
<keyword evidence="7 17" id="KW-0547">Nucleotide-binding</keyword>
<dbReference type="Pfam" id="PF00690">
    <property type="entry name" value="Cation_ATPase_N"/>
    <property type="match status" value="1"/>
</dbReference>
<evidence type="ECO:0000313" key="23">
    <source>
        <dbReference type="Proteomes" id="UP000078561"/>
    </source>
</evidence>
<dbReference type="InterPro" id="IPR059000">
    <property type="entry name" value="ATPase_P-type_domA"/>
</dbReference>
<dbReference type="FunFam" id="1.20.1110.10:FF:000039">
    <property type="entry name" value="Calcium-transporting ATPase"/>
    <property type="match status" value="1"/>
</dbReference>
<dbReference type="PRINTS" id="PR00119">
    <property type="entry name" value="CATATPASE"/>
</dbReference>
<comment type="catalytic activity">
    <reaction evidence="16 17">
        <text>Ca(2+)(in) + ATP + H2O = Ca(2+)(out) + ADP + phosphate + H(+)</text>
        <dbReference type="Rhea" id="RHEA:18105"/>
        <dbReference type="ChEBI" id="CHEBI:15377"/>
        <dbReference type="ChEBI" id="CHEBI:15378"/>
        <dbReference type="ChEBI" id="CHEBI:29108"/>
        <dbReference type="ChEBI" id="CHEBI:30616"/>
        <dbReference type="ChEBI" id="CHEBI:43474"/>
        <dbReference type="ChEBI" id="CHEBI:456216"/>
        <dbReference type="EC" id="7.2.2.10"/>
    </reaction>
</comment>
<dbReference type="InterPro" id="IPR044492">
    <property type="entry name" value="P_typ_ATPase_HD_dom"/>
</dbReference>
<feature type="transmembrane region" description="Helical" evidence="17">
    <location>
        <begin position="794"/>
        <end position="812"/>
    </location>
</feature>
<evidence type="ECO:0000256" key="16">
    <source>
        <dbReference type="ARBA" id="ARBA00048694"/>
    </source>
</evidence>
<evidence type="ECO:0000259" key="20">
    <source>
        <dbReference type="Pfam" id="PF00689"/>
    </source>
</evidence>
<dbReference type="PANTHER" id="PTHR24093:SF369">
    <property type="entry name" value="CALCIUM-TRANSPORTING ATPASE"/>
    <property type="match status" value="1"/>
</dbReference>
<keyword evidence="12 17" id="KW-1133">Transmembrane helix</keyword>
<proteinExistence type="inferred from homology"/>
<dbReference type="SUPFAM" id="SSF81653">
    <property type="entry name" value="Calcium ATPase, transduction domain A"/>
    <property type="match status" value="1"/>
</dbReference>
<dbReference type="InterPro" id="IPR036412">
    <property type="entry name" value="HAD-like_sf"/>
</dbReference>
<name>A0A168S359_ABSGL</name>
<dbReference type="SUPFAM" id="SSF81665">
    <property type="entry name" value="Calcium ATPase, transmembrane domain M"/>
    <property type="match status" value="1"/>
</dbReference>
<feature type="transmembrane region" description="Helical" evidence="17">
    <location>
        <begin position="134"/>
        <end position="151"/>
    </location>
</feature>
<dbReference type="STRING" id="4829.A0A168S359"/>
<dbReference type="FunFam" id="3.40.50.1000:FF:000018">
    <property type="entry name" value="Calcium-transporting ATPase"/>
    <property type="match status" value="1"/>
</dbReference>
<keyword evidence="8 17" id="KW-0106">Calcium</keyword>
<dbReference type="InterPro" id="IPR023299">
    <property type="entry name" value="ATPase_P-typ_cyto_dom_N"/>
</dbReference>
<dbReference type="InterPro" id="IPR001757">
    <property type="entry name" value="P_typ_ATPase"/>
</dbReference>
<dbReference type="EMBL" id="LT554852">
    <property type="protein sequence ID" value="SAM07744.1"/>
    <property type="molecule type" value="Genomic_DNA"/>
</dbReference>
<dbReference type="Proteomes" id="UP000078561">
    <property type="component" value="Unassembled WGS sequence"/>
</dbReference>
<keyword evidence="4 17" id="KW-0109">Calcium transport</keyword>
<dbReference type="PANTHER" id="PTHR24093">
    <property type="entry name" value="CATION TRANSPORTING ATPASE"/>
    <property type="match status" value="1"/>
</dbReference>
<dbReference type="SFLD" id="SFLDF00027">
    <property type="entry name" value="p-type_atpase"/>
    <property type="match status" value="1"/>
</dbReference>
<dbReference type="InterPro" id="IPR006408">
    <property type="entry name" value="P-type_ATPase_IIB"/>
</dbReference>
<dbReference type="SFLD" id="SFLDS00003">
    <property type="entry name" value="Haloacid_Dehalogenase"/>
    <property type="match status" value="1"/>
</dbReference>
<dbReference type="GO" id="GO:0046872">
    <property type="term" value="F:metal ion binding"/>
    <property type="evidence" value="ECO:0007669"/>
    <property type="project" value="UniProtKB-KW"/>
</dbReference>
<dbReference type="InterPro" id="IPR006068">
    <property type="entry name" value="ATPase_P-typ_cation-transptr_C"/>
</dbReference>
<keyword evidence="5 17" id="KW-0812">Transmembrane</keyword>
<evidence type="ECO:0000256" key="13">
    <source>
        <dbReference type="ARBA" id="ARBA00023065"/>
    </source>
</evidence>
<dbReference type="InterPro" id="IPR023298">
    <property type="entry name" value="ATPase_P-typ_TM_dom_sf"/>
</dbReference>
<dbReference type="Gene3D" id="3.40.50.1000">
    <property type="entry name" value="HAD superfamily/HAD-like"/>
    <property type="match status" value="1"/>
</dbReference>
<feature type="transmembrane region" description="Helical" evidence="17">
    <location>
        <begin position="865"/>
        <end position="886"/>
    </location>
</feature>
<evidence type="ECO:0000256" key="17">
    <source>
        <dbReference type="RuleBase" id="RU361146"/>
    </source>
</evidence>
<dbReference type="CDD" id="cd02081">
    <property type="entry name" value="P-type_ATPase_Ca_PMCA-like"/>
    <property type="match status" value="1"/>
</dbReference>
<evidence type="ECO:0000256" key="6">
    <source>
        <dbReference type="ARBA" id="ARBA00022723"/>
    </source>
</evidence>
<evidence type="ECO:0000256" key="4">
    <source>
        <dbReference type="ARBA" id="ARBA00022568"/>
    </source>
</evidence>
<evidence type="ECO:0000256" key="5">
    <source>
        <dbReference type="ARBA" id="ARBA00022692"/>
    </source>
</evidence>
<evidence type="ECO:0000256" key="3">
    <source>
        <dbReference type="ARBA" id="ARBA00022554"/>
    </source>
</evidence>
<dbReference type="Gene3D" id="3.40.1110.10">
    <property type="entry name" value="Calcium-transporting ATPase, cytoplasmic domain N"/>
    <property type="match status" value="1"/>
</dbReference>
<dbReference type="SFLD" id="SFLDG00002">
    <property type="entry name" value="C1.7:_P-type_atpase_like"/>
    <property type="match status" value="1"/>
</dbReference>
<dbReference type="Gene3D" id="1.20.1110.10">
    <property type="entry name" value="Calcium-transporting ATPase, transmembrane domain"/>
    <property type="match status" value="1"/>
</dbReference>